<sequence>MANGDGPKALIHNAQAGAGDDAKLVGEASKADPWAMIDKIKNAKAYCPCC</sequence>
<accession>W5SAF8</accession>
<organism evidence="1">
    <name type="scientific">Borrelia nietonii YOR</name>
    <dbReference type="NCBI Taxonomy" id="1293576"/>
    <lineage>
        <taxon>Bacteria</taxon>
        <taxon>Pseudomonadati</taxon>
        <taxon>Spirochaetota</taxon>
        <taxon>Spirochaetia</taxon>
        <taxon>Spirochaetales</taxon>
        <taxon>Borreliaceae</taxon>
        <taxon>Borrelia</taxon>
        <taxon>Borrelia nietonii</taxon>
    </lineage>
</organism>
<dbReference type="EMBL" id="CP004150">
    <property type="protein sequence ID" value="AHH03920.1"/>
    <property type="molecule type" value="Genomic_DNA"/>
</dbReference>
<dbReference type="AlphaFoldDB" id="W5SAF8"/>
<dbReference type="HOGENOM" id="CLU_3115195_0_0_12"/>
<reference evidence="1" key="1">
    <citation type="submission" date="2013-02" db="EMBL/GenBank/DDBJ databases">
        <title>Comparative genomics of Borrelia species.</title>
        <authorList>
            <person name="Schwan T.G."/>
            <person name="Raffel S.J."/>
            <person name="Porcella S.F."/>
        </authorList>
    </citation>
    <scope>NUCLEOTIDE SEQUENCE</scope>
    <source>
        <strain evidence="1">YOR</strain>
        <plasmid evidence="1">unnamed</plasmid>
    </source>
</reference>
<protein>
    <submittedName>
        <fullName evidence="1">Variable major protein</fullName>
    </submittedName>
</protein>
<name>W5SAF8_9SPIR</name>
<geneLocation type="plasmid" evidence="1">
    <name>unnamed</name>
</geneLocation>
<gene>
    <name evidence="1" type="ORF">BHY_0969</name>
</gene>
<evidence type="ECO:0000313" key="1">
    <source>
        <dbReference type="EMBL" id="AHH03920.1"/>
    </source>
</evidence>
<keyword evidence="1" id="KW-0614">Plasmid</keyword>
<dbReference type="SUPFAM" id="SSF74748">
    <property type="entry name" value="Variable surface antigen VlsE"/>
    <property type="match status" value="1"/>
</dbReference>
<proteinExistence type="predicted"/>